<accession>A0A3D8SDA7</accession>
<evidence type="ECO:0000256" key="1">
    <source>
        <dbReference type="SAM" id="MobiDB-lite"/>
    </source>
</evidence>
<reference evidence="2 3" key="1">
    <citation type="journal article" date="2018" name="IMA Fungus">
        <title>IMA Genome-F 9: Draft genome sequence of Annulohypoxylon stygium, Aspergillus mulundensis, Berkeleyomyces basicola (syn. Thielaviopsis basicola), Ceratocystis smalleyi, two Cercospora beticola strains, Coleophoma cylindrospora, Fusarium fracticaudum, Phialophora cf. hyalina, and Morchella septimelata.</title>
        <authorList>
            <person name="Wingfield B.D."/>
            <person name="Bills G.F."/>
            <person name="Dong Y."/>
            <person name="Huang W."/>
            <person name="Nel W.J."/>
            <person name="Swalarsk-Parry B.S."/>
            <person name="Vaghefi N."/>
            <person name="Wilken P.M."/>
            <person name="An Z."/>
            <person name="de Beer Z.W."/>
            <person name="De Vos L."/>
            <person name="Chen L."/>
            <person name="Duong T.A."/>
            <person name="Gao Y."/>
            <person name="Hammerbacher A."/>
            <person name="Kikkert J.R."/>
            <person name="Li Y."/>
            <person name="Li H."/>
            <person name="Li K."/>
            <person name="Li Q."/>
            <person name="Liu X."/>
            <person name="Ma X."/>
            <person name="Naidoo K."/>
            <person name="Pethybridge S.J."/>
            <person name="Sun J."/>
            <person name="Steenkamp E.T."/>
            <person name="van der Nest M.A."/>
            <person name="van Wyk S."/>
            <person name="Wingfield M.J."/>
            <person name="Xiong C."/>
            <person name="Yue Q."/>
            <person name="Zhang X."/>
        </authorList>
    </citation>
    <scope>NUCLEOTIDE SEQUENCE [LARGE SCALE GENOMIC DNA]</scope>
    <source>
        <strain evidence="2 3">DSM 5745</strain>
    </source>
</reference>
<dbReference type="InterPro" id="IPR009003">
    <property type="entry name" value="Peptidase_S1_PA"/>
</dbReference>
<gene>
    <name evidence="2" type="ORF">DSM5745_04477</name>
</gene>
<sequence length="299" mass="32610">MPRVLRSATRKSANTAPETSPNLNPNTWSIPTVNANESESNKPIHLIHPKRGPLPGLTTEETRLLRRKQERLRLPTTSNAFAMDASSYGHHITNALHATFIFAQAEAGTAVCISSDGWFFTCAHCFGEDEEEWQTNRRKWVLDLTGRAVQIECRAWDIRRDSALARVICVEVETGVQNVPLFTSIPIPLASASADCPSINQTPIVCIGQPGADDLESSRPRSTGYGLLEISEGQLNGLIPGADPQDNSDIGTLKHDAWTYWGHSGAPLVCARTGALLGLHSSWDDTTAMRHGVLLVAIQ</sequence>
<protein>
    <recommendedName>
        <fullName evidence="4">AT hook domain-containing protein</fullName>
    </recommendedName>
</protein>
<feature type="region of interest" description="Disordered" evidence="1">
    <location>
        <begin position="1"/>
        <end position="29"/>
    </location>
</feature>
<dbReference type="STRING" id="1810919.A0A3D8SDA7"/>
<dbReference type="Proteomes" id="UP000256690">
    <property type="component" value="Unassembled WGS sequence"/>
</dbReference>
<dbReference type="OrthoDB" id="4217619at2759"/>
<name>A0A3D8SDA7_9EURO</name>
<evidence type="ECO:0000313" key="2">
    <source>
        <dbReference type="EMBL" id="RDW84151.1"/>
    </source>
</evidence>
<keyword evidence="3" id="KW-1185">Reference proteome</keyword>
<dbReference type="Pfam" id="PF13365">
    <property type="entry name" value="Trypsin_2"/>
    <property type="match status" value="1"/>
</dbReference>
<evidence type="ECO:0008006" key="4">
    <source>
        <dbReference type="Google" id="ProtNLM"/>
    </source>
</evidence>
<dbReference type="AlphaFoldDB" id="A0A3D8SDA7"/>
<comment type="caution">
    <text evidence="2">The sequence shown here is derived from an EMBL/GenBank/DDBJ whole genome shotgun (WGS) entry which is preliminary data.</text>
</comment>
<evidence type="ECO:0000313" key="3">
    <source>
        <dbReference type="Proteomes" id="UP000256690"/>
    </source>
</evidence>
<dbReference type="EMBL" id="PVWQ01000004">
    <property type="protein sequence ID" value="RDW84151.1"/>
    <property type="molecule type" value="Genomic_DNA"/>
</dbReference>
<dbReference type="SUPFAM" id="SSF50494">
    <property type="entry name" value="Trypsin-like serine proteases"/>
    <property type="match status" value="1"/>
</dbReference>
<feature type="compositionally biased region" description="Polar residues" evidence="1">
    <location>
        <begin position="10"/>
        <end position="29"/>
    </location>
</feature>
<proteinExistence type="predicted"/>
<dbReference type="Gene3D" id="2.40.10.120">
    <property type="match status" value="1"/>
</dbReference>
<organism evidence="2 3">
    <name type="scientific">Aspergillus mulundensis</name>
    <dbReference type="NCBI Taxonomy" id="1810919"/>
    <lineage>
        <taxon>Eukaryota</taxon>
        <taxon>Fungi</taxon>
        <taxon>Dikarya</taxon>
        <taxon>Ascomycota</taxon>
        <taxon>Pezizomycotina</taxon>
        <taxon>Eurotiomycetes</taxon>
        <taxon>Eurotiomycetidae</taxon>
        <taxon>Eurotiales</taxon>
        <taxon>Aspergillaceae</taxon>
        <taxon>Aspergillus</taxon>
        <taxon>Aspergillus subgen. Nidulantes</taxon>
    </lineage>
</organism>
<dbReference type="RefSeq" id="XP_026605489.1">
    <property type="nucleotide sequence ID" value="XM_026746493.1"/>
</dbReference>
<dbReference type="GeneID" id="38114847"/>